<feature type="domain" description="PAC" evidence="16">
    <location>
        <begin position="327"/>
        <end position="382"/>
    </location>
</feature>
<dbReference type="PROSITE" id="PS50113">
    <property type="entry name" value="PAC"/>
    <property type="match status" value="1"/>
</dbReference>
<dbReference type="CDD" id="cd00082">
    <property type="entry name" value="HisKA"/>
    <property type="match status" value="1"/>
</dbReference>
<evidence type="ECO:0000256" key="8">
    <source>
        <dbReference type="ARBA" id="ARBA00022741"/>
    </source>
</evidence>
<evidence type="ECO:0000259" key="17">
    <source>
        <dbReference type="PROSITE" id="PS50885"/>
    </source>
</evidence>
<keyword evidence="13 14" id="KW-0472">Membrane</keyword>
<evidence type="ECO:0000256" key="5">
    <source>
        <dbReference type="ARBA" id="ARBA00022553"/>
    </source>
</evidence>
<evidence type="ECO:0000256" key="2">
    <source>
        <dbReference type="ARBA" id="ARBA00004651"/>
    </source>
</evidence>
<comment type="catalytic activity">
    <reaction evidence="1">
        <text>ATP + protein L-histidine = ADP + protein N-phospho-L-histidine.</text>
        <dbReference type="EC" id="2.7.13.3"/>
    </reaction>
</comment>
<dbReference type="InterPro" id="IPR005467">
    <property type="entry name" value="His_kinase_dom"/>
</dbReference>
<dbReference type="EC" id="2.7.13.3" evidence="3"/>
<dbReference type="SUPFAM" id="SSF47384">
    <property type="entry name" value="Homodimeric domain of signal transducing histidine kinase"/>
    <property type="match status" value="1"/>
</dbReference>
<evidence type="ECO:0000256" key="13">
    <source>
        <dbReference type="ARBA" id="ARBA00023136"/>
    </source>
</evidence>
<dbReference type="Pfam" id="PF00672">
    <property type="entry name" value="HAMP"/>
    <property type="match status" value="1"/>
</dbReference>
<dbReference type="Gene3D" id="3.30.565.10">
    <property type="entry name" value="Histidine kinase-like ATPase, C-terminal domain"/>
    <property type="match status" value="1"/>
</dbReference>
<dbReference type="PANTHER" id="PTHR45453">
    <property type="entry name" value="PHOSPHATE REGULON SENSOR PROTEIN PHOR"/>
    <property type="match status" value="1"/>
</dbReference>
<evidence type="ECO:0000259" key="16">
    <source>
        <dbReference type="PROSITE" id="PS50113"/>
    </source>
</evidence>
<dbReference type="InterPro" id="IPR004358">
    <property type="entry name" value="Sig_transdc_His_kin-like_C"/>
</dbReference>
<evidence type="ECO:0000256" key="3">
    <source>
        <dbReference type="ARBA" id="ARBA00012438"/>
    </source>
</evidence>
<name>A0A6C0FT52_9BACL</name>
<keyword evidence="10" id="KW-0067">ATP-binding</keyword>
<organism evidence="18 19">
    <name type="scientific">Paenibacillus lycopersici</name>
    <dbReference type="NCBI Taxonomy" id="2704462"/>
    <lineage>
        <taxon>Bacteria</taxon>
        <taxon>Bacillati</taxon>
        <taxon>Bacillota</taxon>
        <taxon>Bacilli</taxon>
        <taxon>Bacillales</taxon>
        <taxon>Paenibacillaceae</taxon>
        <taxon>Paenibacillus</taxon>
    </lineage>
</organism>
<dbReference type="PANTHER" id="PTHR45453:SF1">
    <property type="entry name" value="PHOSPHATE REGULON SENSOR PROTEIN PHOR"/>
    <property type="match status" value="1"/>
</dbReference>
<dbReference type="InterPro" id="IPR000014">
    <property type="entry name" value="PAS"/>
</dbReference>
<evidence type="ECO:0000256" key="9">
    <source>
        <dbReference type="ARBA" id="ARBA00022777"/>
    </source>
</evidence>
<evidence type="ECO:0000256" key="4">
    <source>
        <dbReference type="ARBA" id="ARBA00022475"/>
    </source>
</evidence>
<dbReference type="SMART" id="SM00388">
    <property type="entry name" value="HisKA"/>
    <property type="match status" value="1"/>
</dbReference>
<dbReference type="PROSITE" id="PS50885">
    <property type="entry name" value="HAMP"/>
    <property type="match status" value="1"/>
</dbReference>
<keyword evidence="8" id="KW-0547">Nucleotide-binding</keyword>
<dbReference type="InterPro" id="IPR029151">
    <property type="entry name" value="Sensor-like_sf"/>
</dbReference>
<keyword evidence="4" id="KW-1003">Cell membrane</keyword>
<dbReference type="SMART" id="SM00091">
    <property type="entry name" value="PAS"/>
    <property type="match status" value="1"/>
</dbReference>
<dbReference type="Pfam" id="PF23846">
    <property type="entry name" value="Cache_WalK"/>
    <property type="match status" value="1"/>
</dbReference>
<dbReference type="GO" id="GO:0000155">
    <property type="term" value="F:phosphorelay sensor kinase activity"/>
    <property type="evidence" value="ECO:0007669"/>
    <property type="project" value="InterPro"/>
</dbReference>
<dbReference type="Gene3D" id="3.30.450.20">
    <property type="entry name" value="PAS domain"/>
    <property type="match status" value="2"/>
</dbReference>
<reference evidence="18 19" key="1">
    <citation type="submission" date="2020-01" db="EMBL/GenBank/DDBJ databases">
        <title>Paenibacillus sp. nov., isolated from tomato rhizosphere.</title>
        <authorList>
            <person name="Weon H.-Y."/>
            <person name="Lee S.A."/>
        </authorList>
    </citation>
    <scope>NUCLEOTIDE SEQUENCE [LARGE SCALE GENOMIC DNA]</scope>
    <source>
        <strain evidence="18 19">12200R-189</strain>
    </source>
</reference>
<dbReference type="GO" id="GO:0016036">
    <property type="term" value="P:cellular response to phosphate starvation"/>
    <property type="evidence" value="ECO:0007669"/>
    <property type="project" value="TreeGrafter"/>
</dbReference>
<dbReference type="InterPro" id="IPR003661">
    <property type="entry name" value="HisK_dim/P_dom"/>
</dbReference>
<dbReference type="InterPro" id="IPR036890">
    <property type="entry name" value="HATPase_C_sf"/>
</dbReference>
<dbReference type="Pfam" id="PF00512">
    <property type="entry name" value="HisKA"/>
    <property type="match status" value="1"/>
</dbReference>
<dbReference type="GO" id="GO:0005524">
    <property type="term" value="F:ATP binding"/>
    <property type="evidence" value="ECO:0007669"/>
    <property type="project" value="UniProtKB-KW"/>
</dbReference>
<evidence type="ECO:0000259" key="15">
    <source>
        <dbReference type="PROSITE" id="PS50109"/>
    </source>
</evidence>
<dbReference type="InterPro" id="IPR050351">
    <property type="entry name" value="BphY/WalK/GraS-like"/>
</dbReference>
<dbReference type="PROSITE" id="PS50109">
    <property type="entry name" value="HIS_KIN"/>
    <property type="match status" value="1"/>
</dbReference>
<dbReference type="Proteomes" id="UP000476064">
    <property type="component" value="Chromosome"/>
</dbReference>
<dbReference type="CDD" id="cd00075">
    <property type="entry name" value="HATPase"/>
    <property type="match status" value="1"/>
</dbReference>
<feature type="domain" description="HAMP" evidence="17">
    <location>
        <begin position="208"/>
        <end position="260"/>
    </location>
</feature>
<dbReference type="InterPro" id="IPR036097">
    <property type="entry name" value="HisK_dim/P_sf"/>
</dbReference>
<dbReference type="Gene3D" id="1.10.8.500">
    <property type="entry name" value="HAMP domain in histidine kinase"/>
    <property type="match status" value="1"/>
</dbReference>
<keyword evidence="19" id="KW-1185">Reference proteome</keyword>
<dbReference type="SUPFAM" id="SSF103190">
    <property type="entry name" value="Sensory domain-like"/>
    <property type="match status" value="1"/>
</dbReference>
<dbReference type="FunFam" id="1.10.287.130:FF:000001">
    <property type="entry name" value="Two-component sensor histidine kinase"/>
    <property type="match status" value="1"/>
</dbReference>
<dbReference type="SMART" id="SM00304">
    <property type="entry name" value="HAMP"/>
    <property type="match status" value="1"/>
</dbReference>
<evidence type="ECO:0000256" key="14">
    <source>
        <dbReference type="SAM" id="Phobius"/>
    </source>
</evidence>
<sequence length="665" mass="73409">MNGGIRFFRTIQVKLIIIYVLLILIAMQLIGVYFISTMKTSLTSTFTNNMNEQANLLSDIAAQTLSNEPDKLGSPGDQTREEYLGLLVRNLFSLNEAEIQVMDANGKVLATSSQSHQSYIGKKNTSLAVSRALQGVRDIEEEIIDEDGVRKKVIVKPVYYSDKIVGAVYLTASMKEMYRTVDRINRIFMSGMLFALGLTGVLGILLAHTITNPIKALTRQAAGVAEGRFDQQVPVLGDDEIGRLSEVFNNMTMRLRDALSANEEEKEKLASILANMSDGVVAADERGYVIISNRRALEMLRREDCEGVRLSELFNMENTLPALPSGSDQPAALYHVHSDGGEDELLRVTLTPIHRREHGISGTIAVLQDITEQERLEQSRREFVANVSHELRTPLTTIKSYAEALDEGALDERELGLRFVGVIRNETERMIRLVTDLLHLSRLDSNQAPLRRQQTNMPEMLEEVADRFSFQMRKKAIRVSVRVEDGITTVWLDRDQIDQVLDNLVSNAIKYTLDGGRIEIAAWRVHARAGGVDDQGRMQARAAGEAGDQGRMQARAAGEAGDQGRMQARAASEAGDQGRQEPAAIAISVKDTGIGIPKRDLGRIFDRFYRVDKARSRSMGGTGLGLSIAREIVKAHGGTISLDSELNEGTTVTFVLPLLTGGEPA</sequence>
<dbReference type="Pfam" id="PF02518">
    <property type="entry name" value="HATPase_c"/>
    <property type="match status" value="1"/>
</dbReference>
<gene>
    <name evidence="18" type="ORF">GXP70_00625</name>
</gene>
<dbReference type="SMART" id="SM00387">
    <property type="entry name" value="HATPase_c"/>
    <property type="match status" value="1"/>
</dbReference>
<keyword evidence="11 14" id="KW-1133">Transmembrane helix</keyword>
<dbReference type="GO" id="GO:0004721">
    <property type="term" value="F:phosphoprotein phosphatase activity"/>
    <property type="evidence" value="ECO:0007669"/>
    <property type="project" value="TreeGrafter"/>
</dbReference>
<dbReference type="InterPro" id="IPR057640">
    <property type="entry name" value="Cache_WalK"/>
</dbReference>
<dbReference type="Gene3D" id="1.10.287.130">
    <property type="match status" value="1"/>
</dbReference>
<evidence type="ECO:0000256" key="7">
    <source>
        <dbReference type="ARBA" id="ARBA00022692"/>
    </source>
</evidence>
<comment type="subcellular location">
    <subcellularLocation>
        <location evidence="2">Cell membrane</location>
        <topology evidence="2">Multi-pass membrane protein</topology>
    </subcellularLocation>
</comment>
<dbReference type="InterPro" id="IPR000700">
    <property type="entry name" value="PAS-assoc_C"/>
</dbReference>
<dbReference type="AlphaFoldDB" id="A0A6C0FT52"/>
<evidence type="ECO:0000313" key="18">
    <source>
        <dbReference type="EMBL" id="QHT58631.1"/>
    </source>
</evidence>
<dbReference type="InterPro" id="IPR003594">
    <property type="entry name" value="HATPase_dom"/>
</dbReference>
<protein>
    <recommendedName>
        <fullName evidence="3">histidine kinase</fullName>
        <ecNumber evidence="3">2.7.13.3</ecNumber>
    </recommendedName>
</protein>
<dbReference type="PRINTS" id="PR00344">
    <property type="entry name" value="BCTRLSENSOR"/>
</dbReference>
<feature type="transmembrane region" description="Helical" evidence="14">
    <location>
        <begin position="16"/>
        <end position="35"/>
    </location>
</feature>
<evidence type="ECO:0000256" key="12">
    <source>
        <dbReference type="ARBA" id="ARBA00023012"/>
    </source>
</evidence>
<accession>A0A6C0FT52</accession>
<dbReference type="InterPro" id="IPR003660">
    <property type="entry name" value="HAMP_dom"/>
</dbReference>
<keyword evidence="6" id="KW-0808">Transferase</keyword>
<feature type="domain" description="Histidine kinase" evidence="15">
    <location>
        <begin position="386"/>
        <end position="660"/>
    </location>
</feature>
<dbReference type="CDD" id="cd00130">
    <property type="entry name" value="PAS"/>
    <property type="match status" value="1"/>
</dbReference>
<evidence type="ECO:0000256" key="6">
    <source>
        <dbReference type="ARBA" id="ARBA00022679"/>
    </source>
</evidence>
<dbReference type="SUPFAM" id="SSF55785">
    <property type="entry name" value="PYP-like sensor domain (PAS domain)"/>
    <property type="match status" value="1"/>
</dbReference>
<dbReference type="SUPFAM" id="SSF158472">
    <property type="entry name" value="HAMP domain-like"/>
    <property type="match status" value="1"/>
</dbReference>
<dbReference type="KEGG" id="plyc:GXP70_00625"/>
<keyword evidence="5" id="KW-0597">Phosphoprotein</keyword>
<keyword evidence="12" id="KW-0902">Two-component regulatory system</keyword>
<feature type="transmembrane region" description="Helical" evidence="14">
    <location>
        <begin position="187"/>
        <end position="210"/>
    </location>
</feature>
<evidence type="ECO:0000313" key="19">
    <source>
        <dbReference type="Proteomes" id="UP000476064"/>
    </source>
</evidence>
<dbReference type="EMBL" id="CP048209">
    <property type="protein sequence ID" value="QHT58631.1"/>
    <property type="molecule type" value="Genomic_DNA"/>
</dbReference>
<dbReference type="GO" id="GO:0005886">
    <property type="term" value="C:plasma membrane"/>
    <property type="evidence" value="ECO:0007669"/>
    <property type="project" value="UniProtKB-SubCell"/>
</dbReference>
<keyword evidence="7 14" id="KW-0812">Transmembrane</keyword>
<keyword evidence="9 18" id="KW-0418">Kinase</keyword>
<proteinExistence type="predicted"/>
<evidence type="ECO:0000256" key="11">
    <source>
        <dbReference type="ARBA" id="ARBA00022989"/>
    </source>
</evidence>
<dbReference type="CDD" id="cd06225">
    <property type="entry name" value="HAMP"/>
    <property type="match status" value="1"/>
</dbReference>
<evidence type="ECO:0000256" key="1">
    <source>
        <dbReference type="ARBA" id="ARBA00000085"/>
    </source>
</evidence>
<evidence type="ECO:0000256" key="10">
    <source>
        <dbReference type="ARBA" id="ARBA00022840"/>
    </source>
</evidence>
<dbReference type="InterPro" id="IPR035965">
    <property type="entry name" value="PAS-like_dom_sf"/>
</dbReference>
<dbReference type="SUPFAM" id="SSF55874">
    <property type="entry name" value="ATPase domain of HSP90 chaperone/DNA topoisomerase II/histidine kinase"/>
    <property type="match status" value="1"/>
</dbReference>
<dbReference type="Pfam" id="PF13426">
    <property type="entry name" value="PAS_9"/>
    <property type="match status" value="1"/>
</dbReference>